<protein>
    <submittedName>
        <fullName evidence="1">Uncharacterized protein</fullName>
    </submittedName>
</protein>
<reference evidence="1" key="1">
    <citation type="submission" date="2022-07" db="EMBL/GenBank/DDBJ databases">
        <authorList>
            <person name="Li W.-J."/>
            <person name="Deng Q.-Q."/>
        </authorList>
    </citation>
    <scope>NUCLEOTIDE SEQUENCE</scope>
    <source>
        <strain evidence="1">SYSU M60031</strain>
    </source>
</reference>
<sequence length="83" mass="9860">MGIKATELLTYTPREFENMYLGWLLLEKRKARYIQFLLSPHVKRMPSIADILGFEEEEIKSITPAEKRQQLQEMKRLFGEVTE</sequence>
<evidence type="ECO:0000313" key="2">
    <source>
        <dbReference type="Proteomes" id="UP001156102"/>
    </source>
</evidence>
<accession>A0AA41X7Z3</accession>
<dbReference type="AlphaFoldDB" id="A0AA41X7Z3"/>
<name>A0AA41X7Z3_9BACI</name>
<proteinExistence type="predicted"/>
<evidence type="ECO:0000313" key="1">
    <source>
        <dbReference type="EMBL" id="MCP8970574.1"/>
    </source>
</evidence>
<organism evidence="1 2">
    <name type="scientific">Ectobacillus ponti</name>
    <dbReference type="NCBI Taxonomy" id="2961894"/>
    <lineage>
        <taxon>Bacteria</taxon>
        <taxon>Bacillati</taxon>
        <taxon>Bacillota</taxon>
        <taxon>Bacilli</taxon>
        <taxon>Bacillales</taxon>
        <taxon>Bacillaceae</taxon>
        <taxon>Ectobacillus</taxon>
    </lineage>
</organism>
<comment type="caution">
    <text evidence="1">The sequence shown here is derived from an EMBL/GenBank/DDBJ whole genome shotgun (WGS) entry which is preliminary data.</text>
</comment>
<keyword evidence="2" id="KW-1185">Reference proteome</keyword>
<dbReference type="Proteomes" id="UP001156102">
    <property type="component" value="Unassembled WGS sequence"/>
</dbReference>
<dbReference type="RefSeq" id="WP_254760490.1">
    <property type="nucleotide sequence ID" value="NZ_JANCLT010000012.1"/>
</dbReference>
<gene>
    <name evidence="1" type="ORF">NK662_18815</name>
</gene>
<dbReference type="EMBL" id="JANCLT010000012">
    <property type="protein sequence ID" value="MCP8970574.1"/>
    <property type="molecule type" value="Genomic_DNA"/>
</dbReference>